<protein>
    <submittedName>
        <fullName evidence="1">Uncharacterized protein</fullName>
    </submittedName>
</protein>
<accession>A0ACC2RBG3</accession>
<sequence length="899" mass="95795">MASAEFLEQALSTNVDENAVNAIVGSLENQLVTSVPSASSHTNYVNVIPSQNCNLTSNAGSIISGQKYITDQINSGGLVNSIQSNIVSSNSSVSFNNVQASTQPTFTSLSLSGGAPLSNETLKVIYTQAQHLGNPHAGVTLPVQSLASGVIAQPSQSQILHAVSTGGVIPQQGNKTITMQPPLVIKQGTNTGQVGMQPGMVTVPMTVNSSMPASIPNVMTLNKPGGQNVVVTTQNLGSAQPTIIPNVQILNMRPGAPAVAAQKSVATVSPRVVIGTPQVVGTRATAPITLQTLQSLQPGQQGHLLLKTENGQYQLLRVGPAPAASTLTAPQAQTIRLSTVPAHPGVATVSTSVAAPGPMAGQMPAPPIAAPVVASAPSVALATPPPQQQQQQPSSTTHIKPSDNTKEKCRNFLANLLDLSSKEPPSVERNVRNLIQELIDAQVEPEEFCNRLEQLLNASPQPCLIGFLKKSLPMLRQSLVTKELVIEGINPPALHVAFSSIPAPVQPVLATSTNIQMRDEDSSSPTLTPLLPPVLPIALSSPLVSSSTMSLSVVPAPSTSTSAQNPAPKTGGTIAVLQNIPLHTKINVNKVGKAMTVNSKANFPRSSVATSALSTVLTPGKSLLKDKEKKSSGQYSTPFVDDKMAGDDDINDVAAMGGVNLAEESQRILGSTEMIGTQIRSCKEEYLVPTSLMQARLKAITSKHNLEESPPEVANLISHAVQERLKTLVEKLATIAQHRIDMIIKTDNRYEVTQDVKGQIKFLEELDRVDKKRREDSEREMLLRAAKSRSKNEDPEQAKLKAKAKEMQRAELEELRQREANLTALQAIGPRKKARLDMPGGAGDSVATTSHTTASGNTGRSQMALRTRLKRINLRDMIFLMEQDRDTCRSLMLYKLYLK</sequence>
<evidence type="ECO:0000313" key="1">
    <source>
        <dbReference type="EMBL" id="KAJ8737425.1"/>
    </source>
</evidence>
<gene>
    <name evidence="1" type="ORF">PYW08_000020</name>
</gene>
<proteinExistence type="predicted"/>
<organism evidence="1 2">
    <name type="scientific">Mythimna loreyi</name>
    <dbReference type="NCBI Taxonomy" id="667449"/>
    <lineage>
        <taxon>Eukaryota</taxon>
        <taxon>Metazoa</taxon>
        <taxon>Ecdysozoa</taxon>
        <taxon>Arthropoda</taxon>
        <taxon>Hexapoda</taxon>
        <taxon>Insecta</taxon>
        <taxon>Pterygota</taxon>
        <taxon>Neoptera</taxon>
        <taxon>Endopterygota</taxon>
        <taxon>Lepidoptera</taxon>
        <taxon>Glossata</taxon>
        <taxon>Ditrysia</taxon>
        <taxon>Noctuoidea</taxon>
        <taxon>Noctuidae</taxon>
        <taxon>Noctuinae</taxon>
        <taxon>Hadenini</taxon>
        <taxon>Mythimna</taxon>
    </lineage>
</organism>
<dbReference type="EMBL" id="CM056777">
    <property type="protein sequence ID" value="KAJ8737425.1"/>
    <property type="molecule type" value="Genomic_DNA"/>
</dbReference>
<dbReference type="Proteomes" id="UP001231649">
    <property type="component" value="Chromosome 1"/>
</dbReference>
<reference evidence="1" key="1">
    <citation type="submission" date="2023-03" db="EMBL/GenBank/DDBJ databases">
        <title>Chromosome-level genomes of two armyworms, Mythimna separata and Mythimna loreyi, provide insights into the biosynthesis and reception of sex pheromones.</title>
        <authorList>
            <person name="Zhao H."/>
        </authorList>
    </citation>
    <scope>NUCLEOTIDE SEQUENCE</scope>
    <source>
        <strain evidence="1">BeijingLab</strain>
    </source>
</reference>
<keyword evidence="2" id="KW-1185">Reference proteome</keyword>
<comment type="caution">
    <text evidence="1">The sequence shown here is derived from an EMBL/GenBank/DDBJ whole genome shotgun (WGS) entry which is preliminary data.</text>
</comment>
<name>A0ACC2RBG3_9NEOP</name>
<evidence type="ECO:0000313" key="2">
    <source>
        <dbReference type="Proteomes" id="UP001231649"/>
    </source>
</evidence>